<dbReference type="SUPFAM" id="SSF56112">
    <property type="entry name" value="Protein kinase-like (PK-like)"/>
    <property type="match status" value="1"/>
</dbReference>
<feature type="domain" description="Aminoglycoside phosphotransferase" evidence="1">
    <location>
        <begin position="70"/>
        <end position="159"/>
    </location>
</feature>
<dbReference type="Pfam" id="PF01636">
    <property type="entry name" value="APH"/>
    <property type="match status" value="1"/>
</dbReference>
<comment type="caution">
    <text evidence="2">The sequence shown here is derived from an EMBL/GenBank/DDBJ whole genome shotgun (WGS) entry which is preliminary data.</text>
</comment>
<evidence type="ECO:0000259" key="1">
    <source>
        <dbReference type="Pfam" id="PF01636"/>
    </source>
</evidence>
<sequence length="249" mass="26946">MADASDDVVPLAGGRLTKGVVRVADTVRRPASAASPFVAALLGLLENRGFAGAPRYLGRDEAGRDTFSYLPGWVPPKLQQWTDGQVAAVGDLVRAMHDATRRSRLAGPHQVVCHHDLGPNNTVFQNETPVAFIDFDTAAPGSPLEDLGYVAWLWCVSSKAQAPPVAVQAAQVRVLADAYGLVGPERGVLVDAVLERQARNARFWAEVQVNPGAVEATCRQIADRIAWSRREHAYTTANREVFEAALTWQ</sequence>
<reference evidence="3" key="1">
    <citation type="journal article" date="2019" name="Int. J. Syst. Evol. Microbiol.">
        <title>The Global Catalogue of Microorganisms (GCM) 10K type strain sequencing project: providing services to taxonomists for standard genome sequencing and annotation.</title>
        <authorList>
            <consortium name="The Broad Institute Genomics Platform"/>
            <consortium name="The Broad Institute Genome Sequencing Center for Infectious Disease"/>
            <person name="Wu L."/>
            <person name="Ma J."/>
        </authorList>
    </citation>
    <scope>NUCLEOTIDE SEQUENCE [LARGE SCALE GENOMIC DNA]</scope>
    <source>
        <strain evidence="3">JCM 4524</strain>
    </source>
</reference>
<name>A0ABP6DDT5_9ACTN</name>
<protein>
    <recommendedName>
        <fullName evidence="1">Aminoglycoside phosphotransferase domain-containing protein</fullName>
    </recommendedName>
</protein>
<dbReference type="EMBL" id="BAAASJ010000033">
    <property type="protein sequence ID" value="GAA2637276.1"/>
    <property type="molecule type" value="Genomic_DNA"/>
</dbReference>
<evidence type="ECO:0000313" key="2">
    <source>
        <dbReference type="EMBL" id="GAA2637276.1"/>
    </source>
</evidence>
<organism evidence="2 3">
    <name type="scientific">Streptomyces vastus</name>
    <dbReference type="NCBI Taxonomy" id="285451"/>
    <lineage>
        <taxon>Bacteria</taxon>
        <taxon>Bacillati</taxon>
        <taxon>Actinomycetota</taxon>
        <taxon>Actinomycetes</taxon>
        <taxon>Kitasatosporales</taxon>
        <taxon>Streptomycetaceae</taxon>
        <taxon>Streptomyces</taxon>
    </lineage>
</organism>
<proteinExistence type="predicted"/>
<accession>A0ABP6DDT5</accession>
<dbReference type="RefSeq" id="WP_344391033.1">
    <property type="nucleotide sequence ID" value="NZ_BAAASJ010000033.1"/>
</dbReference>
<dbReference type="InterPro" id="IPR011009">
    <property type="entry name" value="Kinase-like_dom_sf"/>
</dbReference>
<dbReference type="Gene3D" id="3.90.1200.10">
    <property type="match status" value="1"/>
</dbReference>
<keyword evidence="3" id="KW-1185">Reference proteome</keyword>
<evidence type="ECO:0000313" key="3">
    <source>
        <dbReference type="Proteomes" id="UP001500151"/>
    </source>
</evidence>
<gene>
    <name evidence="2" type="ORF">GCM10010307_34680</name>
</gene>
<dbReference type="Proteomes" id="UP001500151">
    <property type="component" value="Unassembled WGS sequence"/>
</dbReference>
<dbReference type="InterPro" id="IPR002575">
    <property type="entry name" value="Aminoglycoside_PTrfase"/>
</dbReference>